<evidence type="ECO:0000313" key="2">
    <source>
        <dbReference type="Proteomes" id="UP001162483"/>
    </source>
</evidence>
<name>A0ABN9GQY1_9NEOB</name>
<reference evidence="1" key="1">
    <citation type="submission" date="2023-05" db="EMBL/GenBank/DDBJ databases">
        <authorList>
            <person name="Stuckert A."/>
        </authorList>
    </citation>
    <scope>NUCLEOTIDE SEQUENCE</scope>
</reference>
<evidence type="ECO:0008006" key="3">
    <source>
        <dbReference type="Google" id="ProtNLM"/>
    </source>
</evidence>
<sequence length="61" mass="7258">MSPDLNPIEHLWGILKWKVEERKVSNIHQLRDDVMEEWKRTPVSTCEALVTFMPRRVKAVL</sequence>
<gene>
    <name evidence="1" type="ORF">SPARVUS_LOCUS14338346</name>
</gene>
<organism evidence="1 2">
    <name type="scientific">Staurois parvus</name>
    <dbReference type="NCBI Taxonomy" id="386267"/>
    <lineage>
        <taxon>Eukaryota</taxon>
        <taxon>Metazoa</taxon>
        <taxon>Chordata</taxon>
        <taxon>Craniata</taxon>
        <taxon>Vertebrata</taxon>
        <taxon>Euteleostomi</taxon>
        <taxon>Amphibia</taxon>
        <taxon>Batrachia</taxon>
        <taxon>Anura</taxon>
        <taxon>Neobatrachia</taxon>
        <taxon>Ranoidea</taxon>
        <taxon>Ranidae</taxon>
        <taxon>Staurois</taxon>
    </lineage>
</organism>
<keyword evidence="2" id="KW-1185">Reference proteome</keyword>
<evidence type="ECO:0000313" key="1">
    <source>
        <dbReference type="EMBL" id="CAI9609976.1"/>
    </source>
</evidence>
<protein>
    <recommendedName>
        <fullName evidence="3">Tc1-like transposase DDE domain-containing protein</fullName>
    </recommendedName>
</protein>
<dbReference type="Proteomes" id="UP001162483">
    <property type="component" value="Unassembled WGS sequence"/>
</dbReference>
<dbReference type="InterPro" id="IPR036397">
    <property type="entry name" value="RNaseH_sf"/>
</dbReference>
<comment type="caution">
    <text evidence="1">The sequence shown here is derived from an EMBL/GenBank/DDBJ whole genome shotgun (WGS) entry which is preliminary data.</text>
</comment>
<proteinExistence type="predicted"/>
<dbReference type="Gene3D" id="3.30.420.10">
    <property type="entry name" value="Ribonuclease H-like superfamily/Ribonuclease H"/>
    <property type="match status" value="1"/>
</dbReference>
<dbReference type="EMBL" id="CATNWA010018872">
    <property type="protein sequence ID" value="CAI9609976.1"/>
    <property type="molecule type" value="Genomic_DNA"/>
</dbReference>
<accession>A0ABN9GQY1</accession>